<keyword evidence="4 10" id="KW-0812">Transmembrane</keyword>
<dbReference type="PROSITE" id="PS51371">
    <property type="entry name" value="CBS"/>
    <property type="match status" value="1"/>
</dbReference>
<organism evidence="12 13">
    <name type="scientific">Sphingobium yanoikuyae</name>
    <name type="common">Sphingomonas yanoikuyae</name>
    <dbReference type="NCBI Taxonomy" id="13690"/>
    <lineage>
        <taxon>Bacteria</taxon>
        <taxon>Pseudomonadati</taxon>
        <taxon>Pseudomonadota</taxon>
        <taxon>Alphaproteobacteria</taxon>
        <taxon>Sphingomonadales</taxon>
        <taxon>Sphingomonadaceae</taxon>
        <taxon>Sphingobium</taxon>
    </lineage>
</organism>
<evidence type="ECO:0000256" key="10">
    <source>
        <dbReference type="SAM" id="Phobius"/>
    </source>
</evidence>
<gene>
    <name evidence="12" type="ORF">H3V42_15125</name>
</gene>
<dbReference type="InterPro" id="IPR006667">
    <property type="entry name" value="SLC41_membr_dom"/>
</dbReference>
<dbReference type="PANTHER" id="PTHR41394">
    <property type="entry name" value="MAGNESIUM TRANSPORTER MGTE"/>
    <property type="match status" value="1"/>
</dbReference>
<dbReference type="Pfam" id="PF01769">
    <property type="entry name" value="MgtE"/>
    <property type="match status" value="1"/>
</dbReference>
<feature type="transmembrane region" description="Helical" evidence="10">
    <location>
        <begin position="248"/>
        <end position="275"/>
    </location>
</feature>
<feature type="transmembrane region" description="Helical" evidence="10">
    <location>
        <begin position="206"/>
        <end position="227"/>
    </location>
</feature>
<dbReference type="Proteomes" id="UP000515377">
    <property type="component" value="Chromosome"/>
</dbReference>
<keyword evidence="8" id="KW-0129">CBS domain</keyword>
<evidence type="ECO:0000313" key="13">
    <source>
        <dbReference type="Proteomes" id="UP000515377"/>
    </source>
</evidence>
<evidence type="ECO:0000256" key="5">
    <source>
        <dbReference type="ARBA" id="ARBA00022842"/>
    </source>
</evidence>
<dbReference type="InterPro" id="IPR036739">
    <property type="entry name" value="SLC41_membr_dom_sf"/>
</dbReference>
<keyword evidence="7 10" id="KW-0472">Membrane</keyword>
<feature type="region of interest" description="Disordered" evidence="9">
    <location>
        <begin position="1"/>
        <end position="22"/>
    </location>
</feature>
<evidence type="ECO:0000259" key="11">
    <source>
        <dbReference type="PROSITE" id="PS51371"/>
    </source>
</evidence>
<dbReference type="GO" id="GO:0008324">
    <property type="term" value="F:monoatomic cation transmembrane transporter activity"/>
    <property type="evidence" value="ECO:0007669"/>
    <property type="project" value="InterPro"/>
</dbReference>
<dbReference type="AlphaFoldDB" id="A0A9X7UE97"/>
<evidence type="ECO:0000256" key="1">
    <source>
        <dbReference type="ARBA" id="ARBA00004141"/>
    </source>
</evidence>
<keyword evidence="5" id="KW-0460">Magnesium</keyword>
<evidence type="ECO:0000256" key="3">
    <source>
        <dbReference type="ARBA" id="ARBA00022448"/>
    </source>
</evidence>
<dbReference type="SUPFAM" id="SSF161093">
    <property type="entry name" value="MgtE membrane domain-like"/>
    <property type="match status" value="1"/>
</dbReference>
<keyword evidence="3" id="KW-0813">Transport</keyword>
<feature type="transmembrane region" description="Helical" evidence="10">
    <location>
        <begin position="318"/>
        <end position="341"/>
    </location>
</feature>
<dbReference type="GO" id="GO:0016020">
    <property type="term" value="C:membrane"/>
    <property type="evidence" value="ECO:0007669"/>
    <property type="project" value="UniProtKB-SubCell"/>
</dbReference>
<evidence type="ECO:0000256" key="4">
    <source>
        <dbReference type="ARBA" id="ARBA00022692"/>
    </source>
</evidence>
<dbReference type="InterPro" id="IPR046342">
    <property type="entry name" value="CBS_dom_sf"/>
</dbReference>
<dbReference type="Gene3D" id="1.10.357.20">
    <property type="entry name" value="SLC41 divalent cation transporters, integral membrane domain"/>
    <property type="match status" value="1"/>
</dbReference>
<dbReference type="InterPro" id="IPR000644">
    <property type="entry name" value="CBS_dom"/>
</dbReference>
<evidence type="ECO:0000313" key="12">
    <source>
        <dbReference type="EMBL" id="QNG48723.1"/>
    </source>
</evidence>
<evidence type="ECO:0000256" key="2">
    <source>
        <dbReference type="ARBA" id="ARBA00009749"/>
    </source>
</evidence>
<accession>A0A9X7UE97</accession>
<evidence type="ECO:0000256" key="7">
    <source>
        <dbReference type="ARBA" id="ARBA00023136"/>
    </source>
</evidence>
<evidence type="ECO:0000256" key="6">
    <source>
        <dbReference type="ARBA" id="ARBA00022989"/>
    </source>
</evidence>
<reference evidence="12 13" key="1">
    <citation type="submission" date="2020-07" db="EMBL/GenBank/DDBJ databases">
        <title>Whole genome sequence of Sphingobium yanoikuyae A3.</title>
        <authorList>
            <person name="Han S.-S."/>
        </authorList>
    </citation>
    <scope>NUCLEOTIDE SEQUENCE [LARGE SCALE GENOMIC DNA]</scope>
    <source>
        <strain evidence="12 13">A3</strain>
    </source>
</reference>
<feature type="domain" description="CBS" evidence="11">
    <location>
        <begin position="32"/>
        <end position="91"/>
    </location>
</feature>
<dbReference type="SUPFAM" id="SSF54631">
    <property type="entry name" value="CBS-domain pair"/>
    <property type="match status" value="1"/>
</dbReference>
<dbReference type="Pfam" id="PF00571">
    <property type="entry name" value="CBS"/>
    <property type="match status" value="1"/>
</dbReference>
<dbReference type="EMBL" id="CP060122">
    <property type="protein sequence ID" value="QNG48723.1"/>
    <property type="molecule type" value="Genomic_DNA"/>
</dbReference>
<feature type="transmembrane region" description="Helical" evidence="10">
    <location>
        <begin position="281"/>
        <end position="306"/>
    </location>
</feature>
<dbReference type="Gene3D" id="3.10.580.10">
    <property type="entry name" value="CBS-domain"/>
    <property type="match status" value="1"/>
</dbReference>
<sequence>MADANAQSSAAPTASREATSAVRSARRIHDLIARKVPTAAPDDPICQVRSGMVGGAWDLVEVVAITGEDGRLAGVVDTRDLLAAADSAQAVGALMCPWPVVDIESTPERTALAAHRHNVPALPVVDSGGVFLGCLRAEILMDILWQEHAEDLHRFAGLQRETRGARRAFLLDSPLQRLRERAPWLLAGALGSMLATSLMASFEAALAVNVSIAFFIPAIVYLADAVGTQTEAIAVRGLTLEHRALGHVVVREAATGLLIGILLGLIALLGITFAFGSSELALAVALALVAASAFASVFGVTLPWLLDRAGFDPAFGAGPLATIVQDLASILLYLSMVQWLVL</sequence>
<dbReference type="CDD" id="cd02205">
    <property type="entry name" value="CBS_pair_SF"/>
    <property type="match status" value="1"/>
</dbReference>
<protein>
    <submittedName>
        <fullName evidence="12">Magnesium transporter</fullName>
    </submittedName>
</protein>
<proteinExistence type="inferred from homology"/>
<comment type="similarity">
    <text evidence="2">Belongs to the SLC41A transporter family.</text>
</comment>
<dbReference type="PANTHER" id="PTHR41394:SF5">
    <property type="entry name" value="SLC41A_MGTE INTEGRAL MEMBRANE DOMAIN-CONTAINING PROTEIN"/>
    <property type="match status" value="1"/>
</dbReference>
<name>A0A9X7UE97_SPHYA</name>
<evidence type="ECO:0000256" key="9">
    <source>
        <dbReference type="SAM" id="MobiDB-lite"/>
    </source>
</evidence>
<comment type="subcellular location">
    <subcellularLocation>
        <location evidence="1">Membrane</location>
        <topology evidence="1">Multi-pass membrane protein</topology>
    </subcellularLocation>
</comment>
<evidence type="ECO:0000256" key="8">
    <source>
        <dbReference type="PROSITE-ProRule" id="PRU00703"/>
    </source>
</evidence>
<keyword evidence="6 10" id="KW-1133">Transmembrane helix</keyword>